<gene>
    <name evidence="1" type="ORF">SDC9_09100</name>
</gene>
<organism evidence="1">
    <name type="scientific">bioreactor metagenome</name>
    <dbReference type="NCBI Taxonomy" id="1076179"/>
    <lineage>
        <taxon>unclassified sequences</taxon>
        <taxon>metagenomes</taxon>
        <taxon>ecological metagenomes</taxon>
    </lineage>
</organism>
<accession>A0A644TBA0</accession>
<name>A0A644TBA0_9ZZZZ</name>
<sequence length="48" mass="5577">MYHTKKAMRKMMNMDMMPDMDMPSATKVVIAGAMVWFGAKMLMEELMD</sequence>
<reference evidence="1" key="1">
    <citation type="submission" date="2019-08" db="EMBL/GenBank/DDBJ databases">
        <authorList>
            <person name="Kucharzyk K."/>
            <person name="Murdoch R.W."/>
            <person name="Higgins S."/>
            <person name="Loffler F."/>
        </authorList>
    </citation>
    <scope>NUCLEOTIDE SEQUENCE</scope>
</reference>
<comment type="caution">
    <text evidence="1">The sequence shown here is derived from an EMBL/GenBank/DDBJ whole genome shotgun (WGS) entry which is preliminary data.</text>
</comment>
<dbReference type="AlphaFoldDB" id="A0A644TBA0"/>
<proteinExistence type="predicted"/>
<evidence type="ECO:0000313" key="1">
    <source>
        <dbReference type="EMBL" id="MPL63472.1"/>
    </source>
</evidence>
<protein>
    <submittedName>
        <fullName evidence="1">Uncharacterized protein</fullName>
    </submittedName>
</protein>
<dbReference type="EMBL" id="VSSQ01000021">
    <property type="protein sequence ID" value="MPL63472.1"/>
    <property type="molecule type" value="Genomic_DNA"/>
</dbReference>